<feature type="transmembrane region" description="Helical" evidence="1">
    <location>
        <begin position="191"/>
        <end position="208"/>
    </location>
</feature>
<keyword evidence="3" id="KW-1185">Reference proteome</keyword>
<proteinExistence type="predicted"/>
<comment type="caution">
    <text evidence="2">The sequence shown here is derived from an EMBL/GenBank/DDBJ whole genome shotgun (WGS) entry which is preliminary data.</text>
</comment>
<evidence type="ECO:0000313" key="2">
    <source>
        <dbReference type="EMBL" id="KGD62599.1"/>
    </source>
</evidence>
<keyword evidence="1" id="KW-0472">Membrane</keyword>
<feature type="transmembrane region" description="Helical" evidence="1">
    <location>
        <begin position="157"/>
        <end position="179"/>
    </location>
</feature>
<feature type="transmembrane region" description="Helical" evidence="1">
    <location>
        <begin position="125"/>
        <end position="145"/>
    </location>
</feature>
<dbReference type="EMBL" id="ARXU01000002">
    <property type="protein sequence ID" value="KGD62599.1"/>
    <property type="molecule type" value="Genomic_DNA"/>
</dbReference>
<evidence type="ECO:0008006" key="4">
    <source>
        <dbReference type="Google" id="ProtNLM"/>
    </source>
</evidence>
<keyword evidence="1" id="KW-0812">Transmembrane</keyword>
<name>A0ABR4WGA8_9GAMM</name>
<accession>A0ABR4WGA8</accession>
<reference evidence="2 3" key="1">
    <citation type="submission" date="2012-09" db="EMBL/GenBank/DDBJ databases">
        <title>Genome Sequence of alkane-degrading Bacterium Alcanivorax jadensis T9.</title>
        <authorList>
            <person name="Lai Q."/>
            <person name="Shao Z."/>
        </authorList>
    </citation>
    <scope>NUCLEOTIDE SEQUENCE [LARGE SCALE GENOMIC DNA]</scope>
    <source>
        <strain evidence="2 3">T9</strain>
    </source>
</reference>
<feature type="transmembrane region" description="Helical" evidence="1">
    <location>
        <begin position="93"/>
        <end position="113"/>
    </location>
</feature>
<evidence type="ECO:0000313" key="3">
    <source>
        <dbReference type="Proteomes" id="UP000029443"/>
    </source>
</evidence>
<evidence type="ECO:0000256" key="1">
    <source>
        <dbReference type="SAM" id="Phobius"/>
    </source>
</evidence>
<protein>
    <recommendedName>
        <fullName evidence="4">DUF998 domain-containing protein</fullName>
    </recommendedName>
</protein>
<organism evidence="2 3">
    <name type="scientific">Alcanivorax jadensis T9</name>
    <dbReference type="NCBI Taxonomy" id="1177181"/>
    <lineage>
        <taxon>Bacteria</taxon>
        <taxon>Pseudomonadati</taxon>
        <taxon>Pseudomonadota</taxon>
        <taxon>Gammaproteobacteria</taxon>
        <taxon>Oceanospirillales</taxon>
        <taxon>Alcanivoracaceae</taxon>
        <taxon>Alcanivorax</taxon>
    </lineage>
</organism>
<feature type="transmembrane region" description="Helical" evidence="1">
    <location>
        <begin position="60"/>
        <end position="81"/>
    </location>
</feature>
<sequence length="221" mass="24758">MPSTPVRLSPLAWATALLPLATMHVCYLLSASEQLVPWCLPWFEGCTSISRASRSGTAYFVFKAGMLPACVCMMLFWWANRHWLRHMRVEPKIWWWLGMLAPLPLALYTVVLGHEGDTPYLLRRIGVVGFFGLTFLAQLGLSVSLRHSPMSAAGNLLLRLCGFTLLVGIASLILGVIWPEHYDTMDDGFEWALAVLINLHTLRVAWLWQRSGFAVNVSSVS</sequence>
<dbReference type="Proteomes" id="UP000029443">
    <property type="component" value="Unassembled WGS sequence"/>
</dbReference>
<keyword evidence="1" id="KW-1133">Transmembrane helix</keyword>
<gene>
    <name evidence="2" type="ORF">T9A_00890</name>
</gene>